<feature type="coiled-coil region" evidence="9">
    <location>
        <begin position="48"/>
        <end position="75"/>
    </location>
</feature>
<dbReference type="AlphaFoldDB" id="A0A2B7XWE3"/>
<evidence type="ECO:0000256" key="10">
    <source>
        <dbReference type="SAM" id="MobiDB-lite"/>
    </source>
</evidence>
<feature type="repeat" description="WD" evidence="8">
    <location>
        <begin position="279"/>
        <end position="320"/>
    </location>
</feature>
<dbReference type="Pfam" id="PF00400">
    <property type="entry name" value="WD40"/>
    <property type="match status" value="1"/>
</dbReference>
<reference evidence="12 13" key="1">
    <citation type="submission" date="2017-10" db="EMBL/GenBank/DDBJ databases">
        <title>Comparative genomics in systemic dimorphic fungi from Ajellomycetaceae.</title>
        <authorList>
            <person name="Munoz J.F."/>
            <person name="Mcewen J.G."/>
            <person name="Clay O.K."/>
            <person name="Cuomo C.A."/>
        </authorList>
    </citation>
    <scope>NUCLEOTIDE SEQUENCE [LARGE SCALE GENOMIC DNA]</scope>
    <source>
        <strain evidence="12 13">UAMH5409</strain>
    </source>
</reference>
<feature type="region of interest" description="Disordered" evidence="10">
    <location>
        <begin position="511"/>
        <end position="541"/>
    </location>
</feature>
<organism evidence="12 13">
    <name type="scientific">Helicocarpus griseus UAMH5409</name>
    <dbReference type="NCBI Taxonomy" id="1447875"/>
    <lineage>
        <taxon>Eukaryota</taxon>
        <taxon>Fungi</taxon>
        <taxon>Dikarya</taxon>
        <taxon>Ascomycota</taxon>
        <taxon>Pezizomycotina</taxon>
        <taxon>Eurotiomycetes</taxon>
        <taxon>Eurotiomycetidae</taxon>
        <taxon>Onygenales</taxon>
        <taxon>Ajellomycetaceae</taxon>
        <taxon>Helicocarpus</taxon>
    </lineage>
</organism>
<evidence type="ECO:0000256" key="2">
    <source>
        <dbReference type="ARBA" id="ARBA00004604"/>
    </source>
</evidence>
<dbReference type="SMART" id="SM00320">
    <property type="entry name" value="WD40"/>
    <property type="match status" value="4"/>
</dbReference>
<dbReference type="FunFam" id="2.130.10.10:FF:000378">
    <property type="entry name" value="U3 small nucleolar RNA-associated protein 7"/>
    <property type="match status" value="1"/>
</dbReference>
<dbReference type="InterPro" id="IPR012952">
    <property type="entry name" value="BING4_C_dom"/>
</dbReference>
<feature type="compositionally biased region" description="Basic and acidic residues" evidence="10">
    <location>
        <begin position="8"/>
        <end position="33"/>
    </location>
</feature>
<dbReference type="PANTHER" id="PTHR14085">
    <property type="entry name" value="WD-REPEAT PROTEIN BING4"/>
    <property type="match status" value="1"/>
</dbReference>
<keyword evidence="3" id="KW-0698">rRNA processing</keyword>
<dbReference type="PROSITE" id="PS50082">
    <property type="entry name" value="WD_REPEATS_2"/>
    <property type="match status" value="1"/>
</dbReference>
<keyword evidence="13" id="KW-1185">Reference proteome</keyword>
<dbReference type="GO" id="GO:0032040">
    <property type="term" value="C:small-subunit processome"/>
    <property type="evidence" value="ECO:0007669"/>
    <property type="project" value="TreeGrafter"/>
</dbReference>
<protein>
    <recommendedName>
        <fullName evidence="7">U three protein 7</fullName>
    </recommendedName>
</protein>
<dbReference type="InterPro" id="IPR040315">
    <property type="entry name" value="WDR46/Utp7"/>
</dbReference>
<evidence type="ECO:0000313" key="12">
    <source>
        <dbReference type="EMBL" id="PGH12827.1"/>
    </source>
</evidence>
<dbReference type="PROSITE" id="PS50294">
    <property type="entry name" value="WD_REPEATS_REGION"/>
    <property type="match status" value="1"/>
</dbReference>
<evidence type="ECO:0000256" key="1">
    <source>
        <dbReference type="ARBA" id="ARBA00004099"/>
    </source>
</evidence>
<keyword evidence="6" id="KW-0539">Nucleus</keyword>
<comment type="function">
    <text evidence="1">Involved in nucleolar processing of pre-18S ribosomal RNA.</text>
</comment>
<feature type="region of interest" description="Disordered" evidence="10">
    <location>
        <begin position="1"/>
        <end position="43"/>
    </location>
</feature>
<dbReference type="GO" id="GO:0030686">
    <property type="term" value="C:90S preribosome"/>
    <property type="evidence" value="ECO:0007669"/>
    <property type="project" value="TreeGrafter"/>
</dbReference>
<dbReference type="InterPro" id="IPR019775">
    <property type="entry name" value="WD40_repeat_CS"/>
</dbReference>
<dbReference type="InterPro" id="IPR036322">
    <property type="entry name" value="WD40_repeat_dom_sf"/>
</dbReference>
<dbReference type="GO" id="GO:0000462">
    <property type="term" value="P:maturation of SSU-rRNA from tricistronic rRNA transcript (SSU-rRNA, 5.8S rRNA, LSU-rRNA)"/>
    <property type="evidence" value="ECO:0007669"/>
    <property type="project" value="TreeGrafter"/>
</dbReference>
<evidence type="ECO:0000256" key="5">
    <source>
        <dbReference type="ARBA" id="ARBA00022737"/>
    </source>
</evidence>
<feature type="domain" description="BING4 C-terminal" evidence="11">
    <location>
        <begin position="366"/>
        <end position="445"/>
    </location>
</feature>
<keyword evidence="9" id="KW-0175">Coiled coil</keyword>
<dbReference type="InterPro" id="IPR015943">
    <property type="entry name" value="WD40/YVTN_repeat-like_dom_sf"/>
</dbReference>
<evidence type="ECO:0000256" key="3">
    <source>
        <dbReference type="ARBA" id="ARBA00022552"/>
    </source>
</evidence>
<proteinExistence type="predicted"/>
<feature type="compositionally biased region" description="Basic and acidic residues" evidence="10">
    <location>
        <begin position="511"/>
        <end position="527"/>
    </location>
</feature>
<sequence length="541" mass="61169">MEVQSAPKTKDIVPKGKDAQSREEKQRLAEAQKKYGRGKRINVKSARDKKLRGNLKTLEEKYKDATLKAKDAEILLENEGGFLEPEGELERTYKVQQGDIKRNVGIETAKKGFELKLEDLGPYTADYTRNGRKLLLGGRKGHVATMDWRDGKLGCELQLNETIRDAKWLHNDQFFAVAQKKYTYIYDHAGVEIHCLNKHVEATHLEFLPYHFLLASVATSGYLKYTDTSTGQLIAELATRQGSPTSLCQNPHNAILHVGHQNGTVSLWSPNSSTALVKALTHRGPVRSVAIDRQGRYMVSTGQDQRMAIWDIRMFKEVHNYSVPQPGASVSISDRGLVSVGWGTQLSIWKGLFTAAEADQEKVQSPYMAWGGEGKRIERIRWCPYDDVLGVSHEKGFSSIIVPGAGEPNFDASEANPYETTKQRQEAEVRGLLTKLQPEMISLDPDFVGNLDLINDEKRRKERDLDRKPDDIIEKLKNRGRGRNSALRKYLRKKGGKNVIDEKRLKAEELRKERSERNRENLKREKAGLGPALGRFARVHS</sequence>
<comment type="subcellular location">
    <subcellularLocation>
        <location evidence="2">Nucleus</location>
        <location evidence="2">Nucleolus</location>
    </subcellularLocation>
</comment>
<evidence type="ECO:0000256" key="9">
    <source>
        <dbReference type="SAM" id="Coils"/>
    </source>
</evidence>
<dbReference type="PANTHER" id="PTHR14085:SF3">
    <property type="entry name" value="WD REPEAT-CONTAINING PROTEIN 46"/>
    <property type="match status" value="1"/>
</dbReference>
<evidence type="ECO:0000313" key="13">
    <source>
        <dbReference type="Proteomes" id="UP000223968"/>
    </source>
</evidence>
<dbReference type="Gene3D" id="2.130.10.10">
    <property type="entry name" value="YVTN repeat-like/Quinoprotein amine dehydrogenase"/>
    <property type="match status" value="1"/>
</dbReference>
<evidence type="ECO:0000256" key="4">
    <source>
        <dbReference type="ARBA" id="ARBA00022574"/>
    </source>
</evidence>
<keyword evidence="4 8" id="KW-0853">WD repeat</keyword>
<comment type="caution">
    <text evidence="12">The sequence shown here is derived from an EMBL/GenBank/DDBJ whole genome shotgun (WGS) entry which is preliminary data.</text>
</comment>
<dbReference type="STRING" id="1447875.A0A2B7XWE3"/>
<evidence type="ECO:0000256" key="8">
    <source>
        <dbReference type="PROSITE-ProRule" id="PRU00221"/>
    </source>
</evidence>
<dbReference type="SMART" id="SM01033">
    <property type="entry name" value="BING4CT"/>
    <property type="match status" value="1"/>
</dbReference>
<dbReference type="Proteomes" id="UP000223968">
    <property type="component" value="Unassembled WGS sequence"/>
</dbReference>
<feature type="compositionally biased region" description="Basic residues" evidence="10">
    <location>
        <begin position="34"/>
        <end position="43"/>
    </location>
</feature>
<evidence type="ECO:0000259" key="11">
    <source>
        <dbReference type="SMART" id="SM01033"/>
    </source>
</evidence>
<evidence type="ECO:0000256" key="6">
    <source>
        <dbReference type="ARBA" id="ARBA00023242"/>
    </source>
</evidence>
<keyword evidence="5" id="KW-0677">Repeat</keyword>
<dbReference type="SUPFAM" id="SSF50978">
    <property type="entry name" value="WD40 repeat-like"/>
    <property type="match status" value="1"/>
</dbReference>
<dbReference type="OrthoDB" id="10251154at2759"/>
<gene>
    <name evidence="12" type="ORF">AJ79_04051</name>
</gene>
<name>A0A2B7XWE3_9EURO</name>
<evidence type="ECO:0000256" key="7">
    <source>
        <dbReference type="ARBA" id="ARBA00076453"/>
    </source>
</evidence>
<dbReference type="Pfam" id="PF08149">
    <property type="entry name" value="BING4CT"/>
    <property type="match status" value="1"/>
</dbReference>
<dbReference type="InterPro" id="IPR001680">
    <property type="entry name" value="WD40_rpt"/>
</dbReference>
<dbReference type="PROSITE" id="PS00678">
    <property type="entry name" value="WD_REPEATS_1"/>
    <property type="match status" value="1"/>
</dbReference>
<dbReference type="EMBL" id="PDNB01000053">
    <property type="protein sequence ID" value="PGH12827.1"/>
    <property type="molecule type" value="Genomic_DNA"/>
</dbReference>
<accession>A0A2B7XWE3</accession>